<organism evidence="3 4">
    <name type="scientific">[Actinomadura] parvosata subsp. kistnae</name>
    <dbReference type="NCBI Taxonomy" id="1909395"/>
    <lineage>
        <taxon>Bacteria</taxon>
        <taxon>Bacillati</taxon>
        <taxon>Actinomycetota</taxon>
        <taxon>Actinomycetes</taxon>
        <taxon>Streptosporangiales</taxon>
        <taxon>Streptosporangiaceae</taxon>
        <taxon>Nonomuraea</taxon>
    </lineage>
</organism>
<name>A0A1V0ACG6_9ACTN</name>
<dbReference type="Proteomes" id="UP000190797">
    <property type="component" value="Chromosome"/>
</dbReference>
<dbReference type="EMBL" id="CP017717">
    <property type="protein sequence ID" value="AQZ67822.1"/>
    <property type="molecule type" value="Genomic_DNA"/>
</dbReference>
<gene>
    <name evidence="3" type="ORF">BKM31_45860</name>
</gene>
<dbReference type="GO" id="GO:0004315">
    <property type="term" value="F:3-oxoacyl-[acyl-carrier-protein] synthase activity"/>
    <property type="evidence" value="ECO:0007669"/>
    <property type="project" value="TreeGrafter"/>
</dbReference>
<evidence type="ECO:0000313" key="4">
    <source>
        <dbReference type="Proteomes" id="UP000190797"/>
    </source>
</evidence>
<evidence type="ECO:0000313" key="3">
    <source>
        <dbReference type="EMBL" id="AQZ67822.1"/>
    </source>
</evidence>
<accession>A0A1V0ACG6</accession>
<sequence length="369" mass="37957">MDELVMSGWSVASPFGLGVDPFAAGIGAGRRPVSTPVSGPFDEACVIPGFDIPAVLGPKGTRAMDRATGIAVAGVGMLLEQYGAGLTDRPESVGLVLGTGSGSVQSIIDFTRESMTGDKPYHVDPARFPNTVMNRAAGQSAIWHGLKGPNATVAGGAATGLLALNYATRLLRRGRCETILCGAVEEFSEHRGRLAWQAGHRDEPLGEGCAIFLMETGRSAARAGRTPLATVLGSRFAAFTELEEAGPCLEGCVTGLLERLWLDPGDVRLVAASGTRGELGEQEELGISESVGTGAARLRCRDVLGDMAAASAAFQLAAVLAANGLEGRGAGAPEGRPGDIALVTTMDRDGVTGCTVLRLEAGARAERAA</sequence>
<dbReference type="Gene3D" id="3.40.47.10">
    <property type="match status" value="1"/>
</dbReference>
<proteinExistence type="predicted"/>
<dbReference type="AlphaFoldDB" id="A0A1V0ACG6"/>
<keyword evidence="4" id="KW-1185">Reference proteome</keyword>
<keyword evidence="1" id="KW-0808">Transferase</keyword>
<dbReference type="InterPro" id="IPR014030">
    <property type="entry name" value="Ketoacyl_synth_N"/>
</dbReference>
<protein>
    <recommendedName>
        <fullName evidence="2">Beta-ketoacyl synthase-like N-terminal domain-containing protein</fullName>
    </recommendedName>
</protein>
<feature type="domain" description="Beta-ketoacyl synthase-like N-terminal" evidence="2">
    <location>
        <begin position="58"/>
        <end position="198"/>
    </location>
</feature>
<dbReference type="OrthoDB" id="7061549at2"/>
<dbReference type="STRING" id="1909395.BKM31_45860"/>
<evidence type="ECO:0000259" key="2">
    <source>
        <dbReference type="Pfam" id="PF00109"/>
    </source>
</evidence>
<dbReference type="PANTHER" id="PTHR11712:SF336">
    <property type="entry name" value="3-OXOACYL-[ACYL-CARRIER-PROTEIN] SYNTHASE, MITOCHONDRIAL"/>
    <property type="match status" value="1"/>
</dbReference>
<dbReference type="GO" id="GO:0006633">
    <property type="term" value="P:fatty acid biosynthetic process"/>
    <property type="evidence" value="ECO:0007669"/>
    <property type="project" value="TreeGrafter"/>
</dbReference>
<dbReference type="RefSeq" id="WP_080044133.1">
    <property type="nucleotide sequence ID" value="NZ_CP017717.1"/>
</dbReference>
<dbReference type="InterPro" id="IPR000794">
    <property type="entry name" value="Beta-ketoacyl_synthase"/>
</dbReference>
<reference evidence="4" key="1">
    <citation type="journal article" date="2017" name="Med. Chem. Commun.">
        <title>Nonomuraea sp. ATCC 55076 harbours the largest actinomycete chromosome to date and the kistamicin biosynthetic gene cluster.</title>
        <authorList>
            <person name="Nazari B."/>
            <person name="Forneris C.C."/>
            <person name="Gibson M.I."/>
            <person name="Moon K."/>
            <person name="Schramma K.R."/>
            <person name="Seyedsayamdost M.R."/>
        </authorList>
    </citation>
    <scope>NUCLEOTIDE SEQUENCE [LARGE SCALE GENOMIC DNA]</scope>
    <source>
        <strain evidence="4">ATCC 55076</strain>
    </source>
</reference>
<evidence type="ECO:0000256" key="1">
    <source>
        <dbReference type="ARBA" id="ARBA00022679"/>
    </source>
</evidence>
<dbReference type="KEGG" id="noa:BKM31_45860"/>
<dbReference type="InterPro" id="IPR016039">
    <property type="entry name" value="Thiolase-like"/>
</dbReference>
<dbReference type="SUPFAM" id="SSF53901">
    <property type="entry name" value="Thiolase-like"/>
    <property type="match status" value="2"/>
</dbReference>
<dbReference type="PANTHER" id="PTHR11712">
    <property type="entry name" value="POLYKETIDE SYNTHASE-RELATED"/>
    <property type="match status" value="1"/>
</dbReference>
<dbReference type="Pfam" id="PF00109">
    <property type="entry name" value="ketoacyl-synt"/>
    <property type="match status" value="1"/>
</dbReference>